<keyword evidence="3" id="KW-1185">Reference proteome</keyword>
<keyword evidence="1" id="KW-0812">Transmembrane</keyword>
<evidence type="ECO:0000313" key="3">
    <source>
        <dbReference type="Proteomes" id="UP001597375"/>
    </source>
</evidence>
<organism evidence="2 3">
    <name type="scientific">Luteolibacter algae</name>
    <dbReference type="NCBI Taxonomy" id="454151"/>
    <lineage>
        <taxon>Bacteria</taxon>
        <taxon>Pseudomonadati</taxon>
        <taxon>Verrucomicrobiota</taxon>
        <taxon>Verrucomicrobiia</taxon>
        <taxon>Verrucomicrobiales</taxon>
        <taxon>Verrucomicrobiaceae</taxon>
        <taxon>Luteolibacter</taxon>
    </lineage>
</organism>
<keyword evidence="1" id="KW-0472">Membrane</keyword>
<proteinExistence type="predicted"/>
<comment type="caution">
    <text evidence="2">The sequence shown here is derived from an EMBL/GenBank/DDBJ whole genome shotgun (WGS) entry which is preliminary data.</text>
</comment>
<name>A0ABW5D9P2_9BACT</name>
<dbReference type="EMBL" id="JBHUIT010000017">
    <property type="protein sequence ID" value="MFD2257100.1"/>
    <property type="molecule type" value="Genomic_DNA"/>
</dbReference>
<protein>
    <submittedName>
        <fullName evidence="2">Zinc ribbon domain-containing protein</fullName>
    </submittedName>
</protein>
<sequence length="122" mass="13853">MKKCPFCAEEIQEEAIKCKHCLEFLDRPSPLAAHHVDSTPPTLPPGQLLPWYFRTAFIVIVLLSLPPLALPLIIWHPKLELKWKIAASVGILLATWLAWIVTVSTLRMLNEMVEQLSTTMQL</sequence>
<dbReference type="RefSeq" id="WP_386820386.1">
    <property type="nucleotide sequence ID" value="NZ_JBHUIT010000017.1"/>
</dbReference>
<keyword evidence="1" id="KW-1133">Transmembrane helix</keyword>
<gene>
    <name evidence="2" type="ORF">ACFSSA_10455</name>
</gene>
<evidence type="ECO:0000313" key="2">
    <source>
        <dbReference type="EMBL" id="MFD2257100.1"/>
    </source>
</evidence>
<evidence type="ECO:0000256" key="1">
    <source>
        <dbReference type="SAM" id="Phobius"/>
    </source>
</evidence>
<reference evidence="3" key="1">
    <citation type="journal article" date="2019" name="Int. J. Syst. Evol. Microbiol.">
        <title>The Global Catalogue of Microorganisms (GCM) 10K type strain sequencing project: providing services to taxonomists for standard genome sequencing and annotation.</title>
        <authorList>
            <consortium name="The Broad Institute Genomics Platform"/>
            <consortium name="The Broad Institute Genome Sequencing Center for Infectious Disease"/>
            <person name="Wu L."/>
            <person name="Ma J."/>
        </authorList>
    </citation>
    <scope>NUCLEOTIDE SEQUENCE [LARGE SCALE GENOMIC DNA]</scope>
    <source>
        <strain evidence="3">CGMCC 4.7106</strain>
    </source>
</reference>
<feature type="transmembrane region" description="Helical" evidence="1">
    <location>
        <begin position="85"/>
        <end position="106"/>
    </location>
</feature>
<accession>A0ABW5D9P2</accession>
<dbReference type="Proteomes" id="UP001597375">
    <property type="component" value="Unassembled WGS sequence"/>
</dbReference>
<feature type="transmembrane region" description="Helical" evidence="1">
    <location>
        <begin position="51"/>
        <end position="73"/>
    </location>
</feature>